<evidence type="ECO:0000259" key="1">
    <source>
        <dbReference type="SMART" id="SM00089"/>
    </source>
</evidence>
<dbReference type="InterPro" id="IPR013783">
    <property type="entry name" value="Ig-like_fold"/>
</dbReference>
<dbReference type="InterPro" id="IPR029865">
    <property type="entry name" value="KIAA0319-like"/>
</dbReference>
<feature type="domain" description="PKD/Chitinase" evidence="1">
    <location>
        <begin position="613"/>
        <end position="702"/>
    </location>
</feature>
<feature type="domain" description="PKD/Chitinase" evidence="1">
    <location>
        <begin position="425"/>
        <end position="512"/>
    </location>
</feature>
<gene>
    <name evidence="2" type="ORF">SNR37_003332</name>
</gene>
<dbReference type="Gene3D" id="2.60.40.10">
    <property type="entry name" value="Immunoglobulins"/>
    <property type="match status" value="3"/>
</dbReference>
<accession>A0ABU7G3M3</accession>
<comment type="caution">
    <text evidence="2">The sequence shown here is derived from an EMBL/GenBank/DDBJ whole genome shotgun (WGS) entry which is preliminary data.</text>
</comment>
<sequence length="1040" mass="110182">MFEIADPKQQTIAATAPSVTANQTALFRVEATNVAGLKSQASVEVLIINENSAPVLLTNQFIETGEHRQLTLSAEAYDPDGDVVDISWRQELVNNTQMLEVLERRSKSITLQIPELELATVFNFVVEAVDTQGSITQREVQVNGFPVLSGRVVDEPIAFAPLLYKNWNDDELLSLGQTDDLGRYEVLLRNNQQDIEVVTNGGTLNNRNFEGQLKAICRFEQRSSCNLTPISTLVSQYANSKNLENIAELPQLLENLEALLGPLEPDPFIQARPDIDVAALRVLFSDDGSQILTWVEQVLTYVEQPNDSPLQNNISSWFESSNQKPSVSLSGPTQVAGDSSVVLTASAIDPEQTNLEFTWQQTQGAAVSFETSQNNELTFIAPKLLQEEQLSFAVQVKDDAGLTASANLSLTVLATNIETPNIPPTVSAGSNQTVDEQTPVTLTASASDTDGSIASYQWTQTAGTTVTLSVATTASASFTSPTLISAETLTFEVTVTDNENDSASAQVSVLVEPVNALPTASAGSNQTVDEQTPVTLTASASDTDGSIASYQWTQTAGTTVTLSGATTTSASFTSPTLISAETLTFEVTVTDNENDSASAQVSVLVEPINALPTVSAGSNQTVDEQTPVTLTASASDTDGSIASYQWTQTAGTTVTLSGATTASASFTSPEITSSENLSFTVDVSDNEGGTAQASITVTVVNNNAPVANAEAPLQVKSGSTIQLDATTSTDVESASLIYDWVQTDSTGVVASLTDSSSAQPSFIAPAVSTSLTLQFQVTVTDDGGKSDNASLTLIVSPDDSAFAPINDTGFSLCGDYAYGAARSGNHQNNLDCADSTDVEGDPIPEDQDGHFGRDTNFADSTDGVHGFSFIKLDANGSALDVDATSWSCVYDTVTQLVWEVKTNDGGLQDSTHSYTWYNSDTDTNGGGLGAQSGGVCADLTNCNMEEYQAAINAEQLCGLTTWRMPTYIELFGILELGQANPAIDTAYFPNTQGALYWTSTPNSFNPSWALSVTFDLTLTPSAPAGFKTSPNPVRLIAELP</sequence>
<evidence type="ECO:0000313" key="2">
    <source>
        <dbReference type="EMBL" id="MEE1673905.1"/>
    </source>
</evidence>
<dbReference type="Proteomes" id="UP001310248">
    <property type="component" value="Unassembled WGS sequence"/>
</dbReference>
<dbReference type="SUPFAM" id="SSF49299">
    <property type="entry name" value="PKD domain"/>
    <property type="match status" value="2"/>
</dbReference>
<dbReference type="InterPro" id="IPR022409">
    <property type="entry name" value="PKD/Chitinase_dom"/>
</dbReference>
<proteinExistence type="predicted"/>
<protein>
    <submittedName>
        <fullName evidence="2">DUF1566 domain-containing protein</fullName>
    </submittedName>
</protein>
<feature type="domain" description="PKD/Chitinase" evidence="1">
    <location>
        <begin position="519"/>
        <end position="608"/>
    </location>
</feature>
<dbReference type="CDD" id="cd00146">
    <property type="entry name" value="PKD"/>
    <property type="match status" value="3"/>
</dbReference>
<dbReference type="Pfam" id="PF22352">
    <property type="entry name" value="K319L-like_PKD"/>
    <property type="match status" value="5"/>
</dbReference>
<dbReference type="EMBL" id="JAYDYW010000006">
    <property type="protein sequence ID" value="MEE1673905.1"/>
    <property type="molecule type" value="Genomic_DNA"/>
</dbReference>
<dbReference type="Pfam" id="PF07603">
    <property type="entry name" value="Lcl_C"/>
    <property type="match status" value="1"/>
</dbReference>
<name>A0ABU7G3M3_9ALTE</name>
<dbReference type="RefSeq" id="WP_329775132.1">
    <property type="nucleotide sequence ID" value="NZ_JAYDYW010000006.1"/>
</dbReference>
<reference evidence="3" key="1">
    <citation type="submission" date="2023-07" db="EMBL/GenBank/DDBJ databases">
        <title>Draft genome sequence of Agarivorans aestuarii strain ZMCS4, a CAZymes producing bacteria isolated from the marine brown algae Clodostephus spongiosus.</title>
        <authorList>
            <person name="Lorente B."/>
            <person name="Cabral C."/>
            <person name="Frias J."/>
            <person name="Faria J."/>
            <person name="Toubarro D."/>
        </authorList>
    </citation>
    <scope>NUCLEOTIDE SEQUENCE [LARGE SCALE GENOMIC DNA]</scope>
    <source>
        <strain evidence="3">ZMCS4</strain>
    </source>
</reference>
<dbReference type="Gene3D" id="2.60.40.3010">
    <property type="match status" value="3"/>
</dbReference>
<organism evidence="2 3">
    <name type="scientific">Agarivorans aestuarii</name>
    <dbReference type="NCBI Taxonomy" id="1563703"/>
    <lineage>
        <taxon>Bacteria</taxon>
        <taxon>Pseudomonadati</taxon>
        <taxon>Pseudomonadota</taxon>
        <taxon>Gammaproteobacteria</taxon>
        <taxon>Alteromonadales</taxon>
        <taxon>Alteromonadaceae</taxon>
        <taxon>Agarivorans</taxon>
    </lineage>
</organism>
<dbReference type="SMART" id="SM00089">
    <property type="entry name" value="PKD"/>
    <property type="match status" value="4"/>
</dbReference>
<dbReference type="InterPro" id="IPR011460">
    <property type="entry name" value="Lcl_C"/>
</dbReference>
<dbReference type="PANTHER" id="PTHR46182">
    <property type="entry name" value="FI19480P1"/>
    <property type="match status" value="1"/>
</dbReference>
<dbReference type="PANTHER" id="PTHR46182:SF2">
    <property type="entry name" value="FI19480P1"/>
    <property type="match status" value="1"/>
</dbReference>
<feature type="domain" description="PKD/Chitinase" evidence="1">
    <location>
        <begin position="706"/>
        <end position="798"/>
    </location>
</feature>
<dbReference type="InterPro" id="IPR035986">
    <property type="entry name" value="PKD_dom_sf"/>
</dbReference>
<evidence type="ECO:0000313" key="3">
    <source>
        <dbReference type="Proteomes" id="UP001310248"/>
    </source>
</evidence>
<keyword evidence="3" id="KW-1185">Reference proteome</keyword>